<keyword evidence="5" id="KW-1185">Reference proteome</keyword>
<dbReference type="GO" id="GO:0005886">
    <property type="term" value="C:plasma membrane"/>
    <property type="evidence" value="ECO:0007669"/>
    <property type="project" value="TreeGrafter"/>
</dbReference>
<proteinExistence type="predicted"/>
<feature type="chain" id="PRO_5018706053" description="LRRNT domain-containing protein" evidence="3">
    <location>
        <begin position="41"/>
        <end position="287"/>
    </location>
</feature>
<accession>A0A3Q3H059</accession>
<keyword evidence="2" id="KW-0677">Repeat</keyword>
<organism evidence="4 5">
    <name type="scientific">Kryptolebias marmoratus</name>
    <name type="common">Mangrove killifish</name>
    <name type="synonym">Rivulus marmoratus</name>
    <dbReference type="NCBI Taxonomy" id="37003"/>
    <lineage>
        <taxon>Eukaryota</taxon>
        <taxon>Metazoa</taxon>
        <taxon>Chordata</taxon>
        <taxon>Craniata</taxon>
        <taxon>Vertebrata</taxon>
        <taxon>Euteleostomi</taxon>
        <taxon>Actinopterygii</taxon>
        <taxon>Neopterygii</taxon>
        <taxon>Teleostei</taxon>
        <taxon>Neoteleostei</taxon>
        <taxon>Acanthomorphata</taxon>
        <taxon>Ovalentaria</taxon>
        <taxon>Atherinomorphae</taxon>
        <taxon>Cyprinodontiformes</taxon>
        <taxon>Rivulidae</taxon>
        <taxon>Kryptolebias</taxon>
    </lineage>
</organism>
<dbReference type="Gene3D" id="3.80.10.10">
    <property type="entry name" value="Ribonuclease Inhibitor"/>
    <property type="match status" value="1"/>
</dbReference>
<dbReference type="InterPro" id="IPR003591">
    <property type="entry name" value="Leu-rich_rpt_typical-subtyp"/>
</dbReference>
<evidence type="ECO:0000256" key="3">
    <source>
        <dbReference type="SAM" id="SignalP"/>
    </source>
</evidence>
<dbReference type="SMART" id="SM00369">
    <property type="entry name" value="LRR_TYP"/>
    <property type="match status" value="5"/>
</dbReference>
<dbReference type="SUPFAM" id="SSF52058">
    <property type="entry name" value="L domain-like"/>
    <property type="match status" value="1"/>
</dbReference>
<evidence type="ECO:0008006" key="6">
    <source>
        <dbReference type="Google" id="ProtNLM"/>
    </source>
</evidence>
<reference evidence="4" key="2">
    <citation type="submission" date="2025-09" db="UniProtKB">
        <authorList>
            <consortium name="Ensembl"/>
        </authorList>
    </citation>
    <scope>IDENTIFICATION</scope>
</reference>
<dbReference type="AlphaFoldDB" id="A0A3Q3H059"/>
<dbReference type="STRING" id="37003.ENSKMAP00000028737"/>
<dbReference type="PANTHER" id="PTHR24369:SF213">
    <property type="entry name" value="INSULIN LIKE GROWTH FACTOR BINDING PROTEIN ACID LABILE SUBUNIT"/>
    <property type="match status" value="1"/>
</dbReference>
<dbReference type="Ensembl" id="ENSKMAT00000029097.1">
    <property type="protein sequence ID" value="ENSKMAP00000028737.1"/>
    <property type="gene ID" value="ENSKMAG00000021299.1"/>
</dbReference>
<dbReference type="Pfam" id="PF13855">
    <property type="entry name" value="LRR_8"/>
    <property type="match status" value="1"/>
</dbReference>
<evidence type="ECO:0000256" key="2">
    <source>
        <dbReference type="ARBA" id="ARBA00022737"/>
    </source>
</evidence>
<evidence type="ECO:0000256" key="1">
    <source>
        <dbReference type="ARBA" id="ARBA00022614"/>
    </source>
</evidence>
<feature type="signal peptide" evidence="3">
    <location>
        <begin position="1"/>
        <end position="40"/>
    </location>
</feature>
<dbReference type="PANTHER" id="PTHR24369">
    <property type="entry name" value="ANTIGEN BSP, PUTATIVE-RELATED"/>
    <property type="match status" value="1"/>
</dbReference>
<evidence type="ECO:0000313" key="4">
    <source>
        <dbReference type="Ensembl" id="ENSKMAP00000028737.1"/>
    </source>
</evidence>
<keyword evidence="1" id="KW-0433">Leucine-rich repeat</keyword>
<protein>
    <recommendedName>
        <fullName evidence="6">LRRNT domain-containing protein</fullName>
    </recommendedName>
</protein>
<dbReference type="Proteomes" id="UP000264800">
    <property type="component" value="Unplaced"/>
</dbReference>
<keyword evidence="3" id="KW-0732">Signal</keyword>
<dbReference type="GeneTree" id="ENSGT00950000183146"/>
<dbReference type="InterPro" id="IPR001611">
    <property type="entry name" value="Leu-rich_rpt"/>
</dbReference>
<reference evidence="4" key="1">
    <citation type="submission" date="2025-08" db="UniProtKB">
        <authorList>
            <consortium name="Ensembl"/>
        </authorList>
    </citation>
    <scope>IDENTIFICATION</scope>
</reference>
<evidence type="ECO:0000313" key="5">
    <source>
        <dbReference type="Proteomes" id="UP000264800"/>
    </source>
</evidence>
<dbReference type="PRINTS" id="PR00019">
    <property type="entry name" value="LEURICHRPT"/>
</dbReference>
<dbReference type="PROSITE" id="PS51257">
    <property type="entry name" value="PROKAR_LIPOPROTEIN"/>
    <property type="match status" value="1"/>
</dbReference>
<name>A0A3Q3H059_KRYMA</name>
<dbReference type="OMA" id="ALHVGWI"/>
<dbReference type="InterPro" id="IPR050541">
    <property type="entry name" value="LRR_TM_domain-containing"/>
</dbReference>
<dbReference type="InterPro" id="IPR032675">
    <property type="entry name" value="LRR_dom_sf"/>
</dbReference>
<sequence>MHTIASRLFGQPTVGGSCRDPAAAAMVLLLCLGFLPTVATCPPDCLCASDIISCSGRNLSVLHFDLPSYATRLDLSHNAIRALRVGWVSQPFHRLTTLVLSRNLISQIEVAAFAVTPRLLHLDLSSNQLAALNSSIFTGLKELKELLLIGNQIADVNPGAFSDLSNLQRLYLSENPLLCDCSLLALLEYWMWKQYRPLVDFRGEYPCRGNAEVNCTHQGVTNFEAQIFQVDPGEWLRVPCPGLTLPVQEAKYFQFSKVCIHVCDLITSHRVFLCFCFLYLFCDKFKC</sequence>